<accession>A0A9P4UAG5</accession>
<reference evidence="2" key="1">
    <citation type="journal article" date="2020" name="Stud. Mycol.">
        <title>101 Dothideomycetes genomes: a test case for predicting lifestyles and emergence of pathogens.</title>
        <authorList>
            <person name="Haridas S."/>
            <person name="Albert R."/>
            <person name="Binder M."/>
            <person name="Bloem J."/>
            <person name="Labutti K."/>
            <person name="Salamov A."/>
            <person name="Andreopoulos B."/>
            <person name="Baker S."/>
            <person name="Barry K."/>
            <person name="Bills G."/>
            <person name="Bluhm B."/>
            <person name="Cannon C."/>
            <person name="Castanera R."/>
            <person name="Culley D."/>
            <person name="Daum C."/>
            <person name="Ezra D."/>
            <person name="Gonzalez J."/>
            <person name="Henrissat B."/>
            <person name="Kuo A."/>
            <person name="Liang C."/>
            <person name="Lipzen A."/>
            <person name="Lutzoni F."/>
            <person name="Magnuson J."/>
            <person name="Mondo S."/>
            <person name="Nolan M."/>
            <person name="Ohm R."/>
            <person name="Pangilinan J."/>
            <person name="Park H.-J."/>
            <person name="Ramirez L."/>
            <person name="Alfaro M."/>
            <person name="Sun H."/>
            <person name="Tritt A."/>
            <person name="Yoshinaga Y."/>
            <person name="Zwiers L.-H."/>
            <person name="Turgeon B."/>
            <person name="Goodwin S."/>
            <person name="Spatafora J."/>
            <person name="Crous P."/>
            <person name="Grigoriev I."/>
        </authorList>
    </citation>
    <scope>NUCLEOTIDE SEQUENCE</scope>
    <source>
        <strain evidence="2">CBS 690.94</strain>
    </source>
</reference>
<feature type="region of interest" description="Disordered" evidence="1">
    <location>
        <begin position="1"/>
        <end position="57"/>
    </location>
</feature>
<sequence length="242" mass="26986">MEGGVAEVPDAHQNQTLTNTRITMAEEASPGRKVFRGSKRDGKDSPVVNTTQPRGGWHQEMVYTSNDGECSFQPLIIALKAGDGSRDDDSPGYFLLMRDAAWATATMEAMKTEDEARSWYTGTNGEQARVGLLIKHPDGQEELVGEAWVYRLAGVWPEVYCVLKGGKYGKDSCQRKGYGTKFMTAFLEKWWSLPRETGPIKVQPDYVDEQERNMSEVPERLCANICPGVASHKPWYLSSKSP</sequence>
<dbReference type="AlphaFoldDB" id="A0A9P4UAG5"/>
<dbReference type="Proteomes" id="UP000799764">
    <property type="component" value="Unassembled WGS sequence"/>
</dbReference>
<dbReference type="SUPFAM" id="SSF55729">
    <property type="entry name" value="Acyl-CoA N-acyltransferases (Nat)"/>
    <property type="match status" value="1"/>
</dbReference>
<dbReference type="OrthoDB" id="4072826at2759"/>
<dbReference type="Gene3D" id="3.40.630.30">
    <property type="match status" value="1"/>
</dbReference>
<protein>
    <submittedName>
        <fullName evidence="2">Uncharacterized protein</fullName>
    </submittedName>
</protein>
<comment type="caution">
    <text evidence="2">The sequence shown here is derived from an EMBL/GenBank/DDBJ whole genome shotgun (WGS) entry which is preliminary data.</text>
</comment>
<feature type="compositionally biased region" description="Polar residues" evidence="1">
    <location>
        <begin position="12"/>
        <end position="22"/>
    </location>
</feature>
<name>A0A9P4UAG5_9PLEO</name>
<evidence type="ECO:0000256" key="1">
    <source>
        <dbReference type="SAM" id="MobiDB-lite"/>
    </source>
</evidence>
<keyword evidence="3" id="KW-1185">Reference proteome</keyword>
<dbReference type="EMBL" id="MU001504">
    <property type="protein sequence ID" value="KAF2442223.1"/>
    <property type="molecule type" value="Genomic_DNA"/>
</dbReference>
<evidence type="ECO:0000313" key="2">
    <source>
        <dbReference type="EMBL" id="KAF2442223.1"/>
    </source>
</evidence>
<gene>
    <name evidence="2" type="ORF">P171DRAFT_497004</name>
</gene>
<evidence type="ECO:0000313" key="3">
    <source>
        <dbReference type="Proteomes" id="UP000799764"/>
    </source>
</evidence>
<proteinExistence type="predicted"/>
<organism evidence="2 3">
    <name type="scientific">Karstenula rhodostoma CBS 690.94</name>
    <dbReference type="NCBI Taxonomy" id="1392251"/>
    <lineage>
        <taxon>Eukaryota</taxon>
        <taxon>Fungi</taxon>
        <taxon>Dikarya</taxon>
        <taxon>Ascomycota</taxon>
        <taxon>Pezizomycotina</taxon>
        <taxon>Dothideomycetes</taxon>
        <taxon>Pleosporomycetidae</taxon>
        <taxon>Pleosporales</taxon>
        <taxon>Massarineae</taxon>
        <taxon>Didymosphaeriaceae</taxon>
        <taxon>Karstenula</taxon>
    </lineage>
</organism>
<dbReference type="InterPro" id="IPR016181">
    <property type="entry name" value="Acyl_CoA_acyltransferase"/>
</dbReference>